<proteinExistence type="predicted"/>
<dbReference type="RefSeq" id="WP_141480771.1">
    <property type="nucleotide sequence ID" value="NZ_VICD02000006.1"/>
</dbReference>
<dbReference type="AlphaFoldDB" id="A0A508BB61"/>
<organism evidence="1 2">
    <name type="scientific">Marilutibacter maris</name>
    <dbReference type="NCBI Taxonomy" id="1605891"/>
    <lineage>
        <taxon>Bacteria</taxon>
        <taxon>Pseudomonadati</taxon>
        <taxon>Pseudomonadota</taxon>
        <taxon>Gammaproteobacteria</taxon>
        <taxon>Lysobacterales</taxon>
        <taxon>Lysobacteraceae</taxon>
        <taxon>Marilutibacter</taxon>
    </lineage>
</organism>
<evidence type="ECO:0000313" key="2">
    <source>
        <dbReference type="Proteomes" id="UP000320431"/>
    </source>
</evidence>
<protein>
    <submittedName>
        <fullName evidence="1">Uncharacterized protein</fullName>
    </submittedName>
</protein>
<name>A0A508BB61_9GAMM</name>
<dbReference type="Proteomes" id="UP000320431">
    <property type="component" value="Unassembled WGS sequence"/>
</dbReference>
<gene>
    <name evidence="1" type="ORF">FKV24_000440</name>
</gene>
<sequence>MNDMNVVADKDVTVETLTVKDGMTLNGPSSLFGPTQQDCEWGTDYTAASDGVVVAWLDCHTDKRQGNLVGQVNGSTRAAASAHRDADGSNKTLVDYCSITMPVRKGEEWRVDFSQDCDLPGGTSGPAARSLCWMPVGNPADS</sequence>
<evidence type="ECO:0000313" key="1">
    <source>
        <dbReference type="EMBL" id="KAB8198674.1"/>
    </source>
</evidence>
<dbReference type="EMBL" id="VICD02000006">
    <property type="protein sequence ID" value="KAB8198674.1"/>
    <property type="molecule type" value="Genomic_DNA"/>
</dbReference>
<accession>A0A508BB61</accession>
<comment type="caution">
    <text evidence="1">The sequence shown here is derived from an EMBL/GenBank/DDBJ whole genome shotgun (WGS) entry which is preliminary data.</text>
</comment>
<reference evidence="1 2" key="1">
    <citation type="submission" date="2019-10" db="EMBL/GenBank/DDBJ databases">
        <title>Lysobacter alkalisoli sp. nov., isolated from saline-alkaline soil.</title>
        <authorList>
            <person name="Sun J.-Q."/>
        </authorList>
    </citation>
    <scope>NUCLEOTIDE SEQUENCE [LARGE SCALE GENOMIC DNA]</scope>
    <source>
        <strain evidence="1 2">KCTC 42381</strain>
    </source>
</reference>